<dbReference type="SUPFAM" id="SSF53474">
    <property type="entry name" value="alpha/beta-Hydrolases"/>
    <property type="match status" value="1"/>
</dbReference>
<dbReference type="InParanoid" id="Q233X0"/>
<dbReference type="InterPro" id="IPR029058">
    <property type="entry name" value="AB_hydrolase_fold"/>
</dbReference>
<gene>
    <name evidence="4" type="ORF">TTHERM_00985080</name>
</gene>
<dbReference type="AlphaFoldDB" id="Q233X0"/>
<evidence type="ECO:0000313" key="4">
    <source>
        <dbReference type="EMBL" id="EAR91814.1"/>
    </source>
</evidence>
<dbReference type="GO" id="GO:0052689">
    <property type="term" value="F:carboxylic ester hydrolase activity"/>
    <property type="evidence" value="ECO:0007669"/>
    <property type="project" value="TreeGrafter"/>
</dbReference>
<sequence>MEEYLKLDVKQLIKEKKIVYIEPKRDHHFTVVWLHGYGDTHLGFYELFQDNINPFGENTKIVLPCAPLIKTKALPAFLMNSWFDIEHLQAQDLLQANDENGIKSAAEFISKIIQFEAQILNNQYERIFLGGFSQGFILSLKVGLEFDHRLGGVLGFCGINFNFNDKHRNRLPLFIGISKNDSVINFQLASQSFEELESNRQDYNFCLFIDQTSGHTISTQGYKKLEEFYSSLQSRYVQ</sequence>
<proteinExistence type="inferred from homology"/>
<dbReference type="GO" id="GO:0005737">
    <property type="term" value="C:cytoplasm"/>
    <property type="evidence" value="ECO:0007669"/>
    <property type="project" value="TreeGrafter"/>
</dbReference>
<dbReference type="STRING" id="312017.Q233X0"/>
<dbReference type="KEGG" id="tet:TTHERM_00985080"/>
<dbReference type="PANTHER" id="PTHR10655:SF17">
    <property type="entry name" value="LYSOPHOSPHOLIPASE-LIKE PROTEIN 1"/>
    <property type="match status" value="1"/>
</dbReference>
<feature type="domain" description="Phospholipase/carboxylesterase/thioesterase" evidence="3">
    <location>
        <begin position="21"/>
        <end position="230"/>
    </location>
</feature>
<evidence type="ECO:0000259" key="3">
    <source>
        <dbReference type="Pfam" id="PF02230"/>
    </source>
</evidence>
<keyword evidence="2" id="KW-0378">Hydrolase</keyword>
<dbReference type="OrthoDB" id="2418081at2759"/>
<accession>Q233X0</accession>
<dbReference type="Proteomes" id="UP000009168">
    <property type="component" value="Unassembled WGS sequence"/>
</dbReference>
<dbReference type="PANTHER" id="PTHR10655">
    <property type="entry name" value="LYSOPHOSPHOLIPASE-RELATED"/>
    <property type="match status" value="1"/>
</dbReference>
<reference evidence="5" key="1">
    <citation type="journal article" date="2006" name="PLoS Biol.">
        <title>Macronuclear genome sequence of the ciliate Tetrahymena thermophila, a model eukaryote.</title>
        <authorList>
            <person name="Eisen J.A."/>
            <person name="Coyne R.S."/>
            <person name="Wu M."/>
            <person name="Wu D."/>
            <person name="Thiagarajan M."/>
            <person name="Wortman J.R."/>
            <person name="Badger J.H."/>
            <person name="Ren Q."/>
            <person name="Amedeo P."/>
            <person name="Jones K.M."/>
            <person name="Tallon L.J."/>
            <person name="Delcher A.L."/>
            <person name="Salzberg S.L."/>
            <person name="Silva J.C."/>
            <person name="Haas B.J."/>
            <person name="Majoros W.H."/>
            <person name="Farzad M."/>
            <person name="Carlton J.M."/>
            <person name="Smith R.K. Jr."/>
            <person name="Garg J."/>
            <person name="Pearlman R.E."/>
            <person name="Karrer K.M."/>
            <person name="Sun L."/>
            <person name="Manning G."/>
            <person name="Elde N.C."/>
            <person name="Turkewitz A.P."/>
            <person name="Asai D.J."/>
            <person name="Wilkes D.E."/>
            <person name="Wang Y."/>
            <person name="Cai H."/>
            <person name="Collins K."/>
            <person name="Stewart B.A."/>
            <person name="Lee S.R."/>
            <person name="Wilamowska K."/>
            <person name="Weinberg Z."/>
            <person name="Ruzzo W.L."/>
            <person name="Wloga D."/>
            <person name="Gaertig J."/>
            <person name="Frankel J."/>
            <person name="Tsao C.-C."/>
            <person name="Gorovsky M.A."/>
            <person name="Keeling P.J."/>
            <person name="Waller R.F."/>
            <person name="Patron N.J."/>
            <person name="Cherry J.M."/>
            <person name="Stover N.A."/>
            <person name="Krieger C.J."/>
            <person name="del Toro C."/>
            <person name="Ryder H.F."/>
            <person name="Williamson S.C."/>
            <person name="Barbeau R.A."/>
            <person name="Hamilton E.P."/>
            <person name="Orias E."/>
        </authorList>
    </citation>
    <scope>NUCLEOTIDE SEQUENCE [LARGE SCALE GENOMIC DNA]</scope>
    <source>
        <strain evidence="5">SB210</strain>
    </source>
</reference>
<protein>
    <submittedName>
        <fullName evidence="4">Phospholipase/carboxylesterase family protein</fullName>
    </submittedName>
</protein>
<dbReference type="GO" id="GO:0008474">
    <property type="term" value="F:palmitoyl-(protein) hydrolase activity"/>
    <property type="evidence" value="ECO:0007669"/>
    <property type="project" value="TreeGrafter"/>
</dbReference>
<dbReference type="RefSeq" id="XP_001012059.1">
    <property type="nucleotide sequence ID" value="XM_001012059.1"/>
</dbReference>
<dbReference type="Gene3D" id="3.40.50.1820">
    <property type="entry name" value="alpha/beta hydrolase"/>
    <property type="match status" value="1"/>
</dbReference>
<comment type="similarity">
    <text evidence="1">Belongs to the AB hydrolase superfamily. AB hydrolase 2 family.</text>
</comment>
<dbReference type="InterPro" id="IPR003140">
    <property type="entry name" value="PLipase/COase/thioEstase"/>
</dbReference>
<keyword evidence="5" id="KW-1185">Reference proteome</keyword>
<dbReference type="eggNOG" id="KOG2112">
    <property type="taxonomic scope" value="Eukaryota"/>
</dbReference>
<dbReference type="GeneID" id="7846619"/>
<evidence type="ECO:0000256" key="2">
    <source>
        <dbReference type="ARBA" id="ARBA00022801"/>
    </source>
</evidence>
<dbReference type="ESTHER" id="tetts-q233x0">
    <property type="family name" value="LYsophospholipase_carboxylesterase"/>
</dbReference>
<dbReference type="EMBL" id="GG662768">
    <property type="protein sequence ID" value="EAR91814.1"/>
    <property type="molecule type" value="Genomic_DNA"/>
</dbReference>
<dbReference type="InterPro" id="IPR050565">
    <property type="entry name" value="LYPA1-2/EST-like"/>
</dbReference>
<organism evidence="4 5">
    <name type="scientific">Tetrahymena thermophila (strain SB210)</name>
    <dbReference type="NCBI Taxonomy" id="312017"/>
    <lineage>
        <taxon>Eukaryota</taxon>
        <taxon>Sar</taxon>
        <taxon>Alveolata</taxon>
        <taxon>Ciliophora</taxon>
        <taxon>Intramacronucleata</taxon>
        <taxon>Oligohymenophorea</taxon>
        <taxon>Hymenostomatida</taxon>
        <taxon>Tetrahymenina</taxon>
        <taxon>Tetrahymenidae</taxon>
        <taxon>Tetrahymena</taxon>
    </lineage>
</organism>
<dbReference type="Pfam" id="PF02230">
    <property type="entry name" value="Abhydrolase_2"/>
    <property type="match status" value="1"/>
</dbReference>
<name>Q233X0_TETTS</name>
<evidence type="ECO:0000313" key="5">
    <source>
        <dbReference type="Proteomes" id="UP000009168"/>
    </source>
</evidence>
<dbReference type="HOGENOM" id="CLU_049413_3_2_1"/>
<evidence type="ECO:0000256" key="1">
    <source>
        <dbReference type="ARBA" id="ARBA00006499"/>
    </source>
</evidence>